<dbReference type="Gene3D" id="3.10.110.10">
    <property type="entry name" value="Ubiquitin Conjugating Enzyme"/>
    <property type="match status" value="1"/>
</dbReference>
<dbReference type="PANTHER" id="PTHR23306:SF3">
    <property type="entry name" value="TUMOR SUPPRESSOR PROTEIN 101"/>
    <property type="match status" value="1"/>
</dbReference>
<dbReference type="SUPFAM" id="SSF54495">
    <property type="entry name" value="UBC-like"/>
    <property type="match status" value="1"/>
</dbReference>
<evidence type="ECO:0000256" key="5">
    <source>
        <dbReference type="ARBA" id="ARBA00022927"/>
    </source>
</evidence>
<organism evidence="11 12">
    <name type="scientific">Aspergillus steynii IBT 23096</name>
    <dbReference type="NCBI Taxonomy" id="1392250"/>
    <lineage>
        <taxon>Eukaryota</taxon>
        <taxon>Fungi</taxon>
        <taxon>Dikarya</taxon>
        <taxon>Ascomycota</taxon>
        <taxon>Pezizomycotina</taxon>
        <taxon>Eurotiomycetes</taxon>
        <taxon>Eurotiomycetidae</taxon>
        <taxon>Eurotiales</taxon>
        <taxon>Aspergillaceae</taxon>
        <taxon>Aspergillus</taxon>
        <taxon>Aspergillus subgen. Circumdati</taxon>
    </lineage>
</organism>
<dbReference type="GO" id="GO:0000813">
    <property type="term" value="C:ESCRT I complex"/>
    <property type="evidence" value="ECO:0007669"/>
    <property type="project" value="TreeGrafter"/>
</dbReference>
<keyword evidence="12" id="KW-1185">Reference proteome</keyword>
<feature type="compositionally biased region" description="Pro residues" evidence="8">
    <location>
        <begin position="234"/>
        <end position="244"/>
    </location>
</feature>
<dbReference type="PROSITE" id="PS51312">
    <property type="entry name" value="SB"/>
    <property type="match status" value="1"/>
</dbReference>
<dbReference type="Pfam" id="PF09454">
    <property type="entry name" value="Vps23_core"/>
    <property type="match status" value="1"/>
</dbReference>
<evidence type="ECO:0000259" key="9">
    <source>
        <dbReference type="PROSITE" id="PS51312"/>
    </source>
</evidence>
<dbReference type="OrthoDB" id="306304at2759"/>
<comment type="similarity">
    <text evidence="2">Belongs to the ubiquitin-conjugating enzyme family. UEV subfamily.</text>
</comment>
<dbReference type="CDD" id="cd11685">
    <property type="entry name" value="UEV_TSG101-like"/>
    <property type="match status" value="1"/>
</dbReference>
<dbReference type="GO" id="GO:0043130">
    <property type="term" value="F:ubiquitin binding"/>
    <property type="evidence" value="ECO:0007669"/>
    <property type="project" value="TreeGrafter"/>
</dbReference>
<dbReference type="GO" id="GO:0006886">
    <property type="term" value="P:intracellular protein transport"/>
    <property type="evidence" value="ECO:0007669"/>
    <property type="project" value="UniProtKB-ARBA"/>
</dbReference>
<comment type="caution">
    <text evidence="11">The sequence shown here is derived from an EMBL/GenBank/DDBJ whole genome shotgun (WGS) entry which is preliminary data.</text>
</comment>
<evidence type="ECO:0000256" key="7">
    <source>
        <dbReference type="PROSITE-ProRule" id="PRU00644"/>
    </source>
</evidence>
<dbReference type="STRING" id="1392250.A0A2I2GKN1"/>
<dbReference type="GeneID" id="36554038"/>
<keyword evidence="6" id="KW-0175">Coiled coil</keyword>
<feature type="domain" description="UEV" evidence="10">
    <location>
        <begin position="14"/>
        <end position="159"/>
    </location>
</feature>
<keyword evidence="5 7" id="KW-0653">Protein transport</keyword>
<dbReference type="InterPro" id="IPR017916">
    <property type="entry name" value="SB_dom"/>
</dbReference>
<feature type="domain" description="SB" evidence="9">
    <location>
        <begin position="528"/>
        <end position="596"/>
    </location>
</feature>
<dbReference type="SUPFAM" id="SSF140111">
    <property type="entry name" value="Endosomal sorting complex assembly domain"/>
    <property type="match status" value="1"/>
</dbReference>
<dbReference type="PROSITE" id="PS51322">
    <property type="entry name" value="UEV"/>
    <property type="match status" value="1"/>
</dbReference>
<sequence>MAAVPQRTLNWLYSVLIRDHYDSRQTYQDPNRTYYDVANVLAQYPSLFPRTEVYTYETGFSALLLQLSGTLPVTFRGTVYKFPVVIWVPNTYPREPPIVYVSPTKDMAVRVGQHVTLEGRVYHHYLAHWAGAWERSSLADLVSILREVFAKEPPVQYKQQQQVPLRPQQPQQVQAPPPRPPLPPELGSPAHSSPTTPGVSSPQPAAQAPPPPPKPGQIVSPEQPQQSTTVRQPNTPPPIPPLPPKEQDLRRISLHQHAGISSPGSGQAQYVPERGGAPQGPSSPYYHHQHQAPVTQPIPAHTQGPAHPPLGNGVTAHPLPQNVPPRPQQQQQPPYIPPQQAPPQRPMYQPAGAQYQHPLPQSAAGHPAPRAFHQTIPVAQPAAQPKKETPDLLTSPFELELPSIAPTGPAPPIPPNPEKDALLQAVSKTLAETLQTNVAQSETAAHSLISQSQSLHAAVATLQGEISSLNNFNATLQSNSSVLQQSLHRADGVIADAQTRISSSTAQSSSDPVPSGLPPIDDVLVAPTVVGKQLYDLVAEERGIQQAIYALQSALVKGVIGVETWSRHTRGLAREAFLKRALIRKIGKGMGLEEHPHL</sequence>
<feature type="compositionally biased region" description="Low complexity" evidence="8">
    <location>
        <begin position="197"/>
        <end position="206"/>
    </location>
</feature>
<feature type="region of interest" description="Disordered" evidence="8">
    <location>
        <begin position="157"/>
        <end position="246"/>
    </location>
</feature>
<evidence type="ECO:0000256" key="3">
    <source>
        <dbReference type="ARBA" id="ARBA00022448"/>
    </source>
</evidence>
<reference evidence="11 12" key="1">
    <citation type="submission" date="2016-12" db="EMBL/GenBank/DDBJ databases">
        <title>The genomes of Aspergillus section Nigri reveals drivers in fungal speciation.</title>
        <authorList>
            <consortium name="DOE Joint Genome Institute"/>
            <person name="Vesth T.C."/>
            <person name="Nybo J."/>
            <person name="Theobald S."/>
            <person name="Brandl J."/>
            <person name="Frisvad J.C."/>
            <person name="Nielsen K.F."/>
            <person name="Lyhne E.K."/>
            <person name="Kogle M.E."/>
            <person name="Kuo A."/>
            <person name="Riley R."/>
            <person name="Clum A."/>
            <person name="Nolan M."/>
            <person name="Lipzen A."/>
            <person name="Salamov A."/>
            <person name="Henrissat B."/>
            <person name="Wiebenga A."/>
            <person name="De Vries R.P."/>
            <person name="Grigoriev I.V."/>
            <person name="Mortensen U.H."/>
            <person name="Andersen M.R."/>
            <person name="Baker S.E."/>
        </authorList>
    </citation>
    <scope>NUCLEOTIDE SEQUENCE [LARGE SCALE GENOMIC DNA]</scope>
    <source>
        <strain evidence="11 12">IBT 23096</strain>
    </source>
</reference>
<dbReference type="InterPro" id="IPR008883">
    <property type="entry name" value="UEV_N"/>
</dbReference>
<proteinExistence type="inferred from homology"/>
<feature type="compositionally biased region" description="Polar residues" evidence="8">
    <location>
        <begin position="222"/>
        <end position="232"/>
    </location>
</feature>
<gene>
    <name evidence="11" type="ORF">P170DRAFT_400683</name>
</gene>
<dbReference type="Gene3D" id="6.10.140.820">
    <property type="match status" value="1"/>
</dbReference>
<evidence type="ECO:0000256" key="2">
    <source>
        <dbReference type="ARBA" id="ARBA00009594"/>
    </source>
</evidence>
<dbReference type="InterPro" id="IPR052070">
    <property type="entry name" value="ESCRT-I_UEV_domain"/>
</dbReference>
<evidence type="ECO:0000256" key="1">
    <source>
        <dbReference type="ARBA" id="ARBA00004177"/>
    </source>
</evidence>
<feature type="region of interest" description="Disordered" evidence="8">
    <location>
        <begin position="258"/>
        <end position="368"/>
    </location>
</feature>
<comment type="subcellular location">
    <subcellularLocation>
        <location evidence="1">Endosome</location>
    </subcellularLocation>
</comment>
<keyword evidence="3 7" id="KW-0813">Transport</keyword>
<evidence type="ECO:0000256" key="6">
    <source>
        <dbReference type="ARBA" id="ARBA00023054"/>
    </source>
</evidence>
<dbReference type="VEuPathDB" id="FungiDB:P170DRAFT_400683"/>
<accession>A0A2I2GKN1</accession>
<dbReference type="PANTHER" id="PTHR23306">
    <property type="entry name" value="TUMOR SUSCEPTIBILITY GENE 101 PROTEIN-RELATED"/>
    <property type="match status" value="1"/>
</dbReference>
<dbReference type="AlphaFoldDB" id="A0A2I2GKN1"/>
<keyword evidence="4" id="KW-0967">Endosome</keyword>
<evidence type="ECO:0000256" key="4">
    <source>
        <dbReference type="ARBA" id="ARBA00022753"/>
    </source>
</evidence>
<evidence type="ECO:0000259" key="10">
    <source>
        <dbReference type="PROSITE" id="PS51322"/>
    </source>
</evidence>
<feature type="compositionally biased region" description="Low complexity" evidence="8">
    <location>
        <begin position="157"/>
        <end position="174"/>
    </location>
</feature>
<dbReference type="GO" id="GO:0043162">
    <property type="term" value="P:ubiquitin-dependent protein catabolic process via the multivesicular body sorting pathway"/>
    <property type="evidence" value="ECO:0007669"/>
    <property type="project" value="UniProtKB-ARBA"/>
</dbReference>
<dbReference type="Pfam" id="PF05743">
    <property type="entry name" value="UEV"/>
    <property type="match status" value="1"/>
</dbReference>
<name>A0A2I2GKN1_9EURO</name>
<dbReference type="GO" id="GO:0072666">
    <property type="term" value="P:establishment of protein localization to vacuole"/>
    <property type="evidence" value="ECO:0007669"/>
    <property type="project" value="UniProtKB-ARBA"/>
</dbReference>
<dbReference type="InterPro" id="IPR037202">
    <property type="entry name" value="ESCRT_assembly_dom"/>
</dbReference>
<dbReference type="EMBL" id="MSFO01000002">
    <property type="protein sequence ID" value="PLB53442.1"/>
    <property type="molecule type" value="Genomic_DNA"/>
</dbReference>
<evidence type="ECO:0000313" key="11">
    <source>
        <dbReference type="EMBL" id="PLB53442.1"/>
    </source>
</evidence>
<feature type="compositionally biased region" description="Pro residues" evidence="8">
    <location>
        <begin position="175"/>
        <end position="186"/>
    </location>
</feature>
<dbReference type="InterPro" id="IPR016135">
    <property type="entry name" value="UBQ-conjugating_enzyme/RWD"/>
</dbReference>
<feature type="compositionally biased region" description="Pro residues" evidence="8">
    <location>
        <begin position="334"/>
        <end position="345"/>
    </location>
</feature>
<protein>
    <submittedName>
        <fullName evidence="11">UEV-domain-containing protein</fullName>
    </submittedName>
</protein>
<dbReference type="RefSeq" id="XP_024708744.1">
    <property type="nucleotide sequence ID" value="XM_024846339.1"/>
</dbReference>
<evidence type="ECO:0000256" key="8">
    <source>
        <dbReference type="SAM" id="MobiDB-lite"/>
    </source>
</evidence>
<dbReference type="Proteomes" id="UP000234275">
    <property type="component" value="Unassembled WGS sequence"/>
</dbReference>
<evidence type="ECO:0000313" key="12">
    <source>
        <dbReference type="Proteomes" id="UP000234275"/>
    </source>
</evidence>